<dbReference type="EMBL" id="PVSR01000001">
    <property type="protein sequence ID" value="PRW65204.1"/>
    <property type="molecule type" value="Genomic_DNA"/>
</dbReference>
<comment type="caution">
    <text evidence="1">The sequence shown here is derived from an EMBL/GenBank/DDBJ whole genome shotgun (WGS) entry which is preliminary data.</text>
</comment>
<name>A0A2T0H1E8_ACTMO</name>
<dbReference type="InterPro" id="IPR036102">
    <property type="entry name" value="OsmC/Ohrsf"/>
</dbReference>
<evidence type="ECO:0000313" key="2">
    <source>
        <dbReference type="Proteomes" id="UP000239352"/>
    </source>
</evidence>
<gene>
    <name evidence="1" type="ORF">CEP50_01360</name>
</gene>
<dbReference type="STRING" id="1050202.GCA_000384035_01126"/>
<proteinExistence type="predicted"/>
<sequence length="140" mass="14974">MRTVSTPVTVTRTGSSTFTASNDRGGRVTIAHEDAEDGFTPGELLLAAIAGCAQLTSENLLTRRLGQRAPVTVHADRELDERDPDRFGSVRLSFDVDLSGVGDVTERAKLVEAVERAIARKCTVSRSVEHGTPVEISLPG</sequence>
<dbReference type="InParanoid" id="A0A2T0H1E8"/>
<dbReference type="AlphaFoldDB" id="A0A2T0H1E8"/>
<reference evidence="1 2" key="1">
    <citation type="submission" date="2018-03" db="EMBL/GenBank/DDBJ databases">
        <title>Actinopolyspora mortivallis from Sahara, screening for active biomolecules.</title>
        <authorList>
            <person name="Selama O."/>
            <person name="Wellington E.M.H."/>
            <person name="Hacene H."/>
        </authorList>
    </citation>
    <scope>NUCLEOTIDE SEQUENCE [LARGE SCALE GENOMIC DNA]</scope>
    <source>
        <strain evidence="1 2">M5A</strain>
    </source>
</reference>
<dbReference type="InterPro" id="IPR015946">
    <property type="entry name" value="KH_dom-like_a/b"/>
</dbReference>
<evidence type="ECO:0000313" key="1">
    <source>
        <dbReference type="EMBL" id="PRW65204.1"/>
    </source>
</evidence>
<dbReference type="SUPFAM" id="SSF82784">
    <property type="entry name" value="OsmC-like"/>
    <property type="match status" value="1"/>
</dbReference>
<organism evidence="1 2">
    <name type="scientific">Actinopolyspora mortivallis</name>
    <dbReference type="NCBI Taxonomy" id="33906"/>
    <lineage>
        <taxon>Bacteria</taxon>
        <taxon>Bacillati</taxon>
        <taxon>Actinomycetota</taxon>
        <taxon>Actinomycetes</taxon>
        <taxon>Actinopolysporales</taxon>
        <taxon>Actinopolysporaceae</taxon>
        <taxon>Actinopolyspora</taxon>
    </lineage>
</organism>
<keyword evidence="2" id="KW-1185">Reference proteome</keyword>
<dbReference type="Proteomes" id="UP000239352">
    <property type="component" value="Unassembled WGS sequence"/>
</dbReference>
<dbReference type="Pfam" id="PF02566">
    <property type="entry name" value="OsmC"/>
    <property type="match status" value="1"/>
</dbReference>
<dbReference type="Gene3D" id="3.30.300.20">
    <property type="match status" value="1"/>
</dbReference>
<accession>A0A2T0H1E8</accession>
<dbReference type="InterPro" id="IPR003718">
    <property type="entry name" value="OsmC/Ohr_fam"/>
</dbReference>
<protein>
    <submittedName>
        <fullName evidence="1">Osmotically inducible protein OsmC</fullName>
    </submittedName>
</protein>
<dbReference type="PANTHER" id="PTHR34352:SF1">
    <property type="entry name" value="PROTEIN YHFA"/>
    <property type="match status" value="1"/>
</dbReference>
<dbReference type="PANTHER" id="PTHR34352">
    <property type="entry name" value="PROTEIN YHFA"/>
    <property type="match status" value="1"/>
</dbReference>